<protein>
    <submittedName>
        <fullName evidence="1">Uncharacterized protein</fullName>
    </submittedName>
</protein>
<evidence type="ECO:0000313" key="2">
    <source>
        <dbReference type="Proteomes" id="UP000887013"/>
    </source>
</evidence>
<accession>A0A8X6N580</accession>
<sequence>MTSLYRSQLSGTQQYDTVLPRMPTLRRQPYTAVVVTQQFPFNSKYQQLRSCSAYAERCSTGNYSSGEHAGLFNAGNSRNAAFHAAVARAVAAATTAAG</sequence>
<dbReference type="Proteomes" id="UP000887013">
    <property type="component" value="Unassembled WGS sequence"/>
</dbReference>
<organism evidence="1 2">
    <name type="scientific">Nephila pilipes</name>
    <name type="common">Giant wood spider</name>
    <name type="synonym">Nephila maculata</name>
    <dbReference type="NCBI Taxonomy" id="299642"/>
    <lineage>
        <taxon>Eukaryota</taxon>
        <taxon>Metazoa</taxon>
        <taxon>Ecdysozoa</taxon>
        <taxon>Arthropoda</taxon>
        <taxon>Chelicerata</taxon>
        <taxon>Arachnida</taxon>
        <taxon>Araneae</taxon>
        <taxon>Araneomorphae</taxon>
        <taxon>Entelegynae</taxon>
        <taxon>Araneoidea</taxon>
        <taxon>Nephilidae</taxon>
        <taxon>Nephila</taxon>
    </lineage>
</organism>
<reference evidence="1" key="1">
    <citation type="submission" date="2020-08" db="EMBL/GenBank/DDBJ databases">
        <title>Multicomponent nature underlies the extraordinary mechanical properties of spider dragline silk.</title>
        <authorList>
            <person name="Kono N."/>
            <person name="Nakamura H."/>
            <person name="Mori M."/>
            <person name="Yoshida Y."/>
            <person name="Ohtoshi R."/>
            <person name="Malay A.D."/>
            <person name="Moran D.A.P."/>
            <person name="Tomita M."/>
            <person name="Numata K."/>
            <person name="Arakawa K."/>
        </authorList>
    </citation>
    <scope>NUCLEOTIDE SEQUENCE</scope>
</reference>
<gene>
    <name evidence="1" type="ORF">NPIL_83231</name>
</gene>
<dbReference type="AlphaFoldDB" id="A0A8X6N580"/>
<comment type="caution">
    <text evidence="1">The sequence shown here is derived from an EMBL/GenBank/DDBJ whole genome shotgun (WGS) entry which is preliminary data.</text>
</comment>
<evidence type="ECO:0000313" key="1">
    <source>
        <dbReference type="EMBL" id="GFS94562.1"/>
    </source>
</evidence>
<dbReference type="EMBL" id="BMAW01005513">
    <property type="protein sequence ID" value="GFS94562.1"/>
    <property type="molecule type" value="Genomic_DNA"/>
</dbReference>
<keyword evidence="2" id="KW-1185">Reference proteome</keyword>
<name>A0A8X6N580_NEPPI</name>
<proteinExistence type="predicted"/>